<dbReference type="EMBL" id="BFFP01000041">
    <property type="protein sequence ID" value="GBG95579.1"/>
    <property type="molecule type" value="Genomic_DNA"/>
</dbReference>
<accession>A0A401IVM7</accession>
<organism evidence="1 2">
    <name type="scientific">Ligilactobacillus salitolerans</name>
    <dbReference type="NCBI Taxonomy" id="1808352"/>
    <lineage>
        <taxon>Bacteria</taxon>
        <taxon>Bacillati</taxon>
        <taxon>Bacillota</taxon>
        <taxon>Bacilli</taxon>
        <taxon>Lactobacillales</taxon>
        <taxon>Lactobacillaceae</taxon>
        <taxon>Ligilactobacillus</taxon>
    </lineage>
</organism>
<dbReference type="AlphaFoldDB" id="A0A401IVM7"/>
<gene>
    <name evidence="1" type="ORF">LFYK43_20380</name>
</gene>
<sequence>MPKITKTPNPIAIDHFVFRDIKRLRAFGAFGSLPLAALFVDIKNA</sequence>
<comment type="caution">
    <text evidence="1">The sequence shown here is derived from an EMBL/GenBank/DDBJ whole genome shotgun (WGS) entry which is preliminary data.</text>
</comment>
<reference evidence="1 2" key="1">
    <citation type="journal article" date="2019" name="Int. J. Syst. Evol. Microbiol.">
        <title>Lactobacillus salitolerans sp. nov., a novel lactic acid bacterium isolated from spent mushroom substrates.</title>
        <authorList>
            <person name="Tohno M."/>
            <person name="Tanizawa Y."/>
            <person name="Kojima Y."/>
            <person name="Sakamoto M."/>
            <person name="Nakamura Y."/>
            <person name="Ohkuma M."/>
            <person name="Kobayashi H."/>
        </authorList>
    </citation>
    <scope>NUCLEOTIDE SEQUENCE [LARGE SCALE GENOMIC DNA]</scope>
    <source>
        <strain evidence="1 2">YK43</strain>
    </source>
</reference>
<keyword evidence="2" id="KW-1185">Reference proteome</keyword>
<dbReference type="Proteomes" id="UP000286848">
    <property type="component" value="Unassembled WGS sequence"/>
</dbReference>
<name>A0A401IVM7_9LACO</name>
<proteinExistence type="predicted"/>
<evidence type="ECO:0000313" key="1">
    <source>
        <dbReference type="EMBL" id="GBG95579.1"/>
    </source>
</evidence>
<protein>
    <submittedName>
        <fullName evidence="1">Uncharacterized protein</fullName>
    </submittedName>
</protein>
<evidence type="ECO:0000313" key="2">
    <source>
        <dbReference type="Proteomes" id="UP000286848"/>
    </source>
</evidence>